<evidence type="ECO:0000256" key="7">
    <source>
        <dbReference type="ARBA" id="ARBA00023065"/>
    </source>
</evidence>
<feature type="transmembrane region" description="Helical" evidence="10">
    <location>
        <begin position="62"/>
        <end position="86"/>
    </location>
</feature>
<keyword evidence="12" id="KW-1185">Reference proteome</keyword>
<evidence type="ECO:0000256" key="6">
    <source>
        <dbReference type="ARBA" id="ARBA00022989"/>
    </source>
</evidence>
<dbReference type="EMBL" id="BSOH01000037">
    <property type="protein sequence ID" value="GLR20089.1"/>
    <property type="molecule type" value="Genomic_DNA"/>
</dbReference>
<dbReference type="Proteomes" id="UP001156666">
    <property type="component" value="Unassembled WGS sequence"/>
</dbReference>
<evidence type="ECO:0000256" key="1">
    <source>
        <dbReference type="ARBA" id="ARBA00004651"/>
    </source>
</evidence>
<keyword evidence="4" id="KW-1003">Cell membrane</keyword>
<feature type="transmembrane region" description="Helical" evidence="10">
    <location>
        <begin position="246"/>
        <end position="274"/>
    </location>
</feature>
<protein>
    <recommendedName>
        <fullName evidence="9">Multidrug-efflux transporter</fullName>
    </recommendedName>
</protein>
<name>A0AA37SUY5_9BACT</name>
<dbReference type="InterPro" id="IPR002528">
    <property type="entry name" value="MATE_fam"/>
</dbReference>
<evidence type="ECO:0000256" key="8">
    <source>
        <dbReference type="ARBA" id="ARBA00023136"/>
    </source>
</evidence>
<keyword evidence="6 10" id="KW-1133">Transmembrane helix</keyword>
<comment type="caution">
    <text evidence="11">The sequence shown here is derived from an EMBL/GenBank/DDBJ whole genome shotgun (WGS) entry which is preliminary data.</text>
</comment>
<accession>A0AA37SUY5</accession>
<feature type="transmembrane region" description="Helical" evidence="10">
    <location>
        <begin position="295"/>
        <end position="320"/>
    </location>
</feature>
<dbReference type="NCBIfam" id="TIGR00797">
    <property type="entry name" value="matE"/>
    <property type="match status" value="1"/>
</dbReference>
<comment type="subcellular location">
    <subcellularLocation>
        <location evidence="1">Cell membrane</location>
        <topology evidence="1">Multi-pass membrane protein</topology>
    </subcellularLocation>
</comment>
<feature type="transmembrane region" description="Helical" evidence="10">
    <location>
        <begin position="106"/>
        <end position="124"/>
    </location>
</feature>
<feature type="transmembrane region" description="Helical" evidence="10">
    <location>
        <begin position="364"/>
        <end position="385"/>
    </location>
</feature>
<organism evidence="11 12">
    <name type="scientific">Portibacter lacus</name>
    <dbReference type="NCBI Taxonomy" id="1099794"/>
    <lineage>
        <taxon>Bacteria</taxon>
        <taxon>Pseudomonadati</taxon>
        <taxon>Bacteroidota</taxon>
        <taxon>Saprospiria</taxon>
        <taxon>Saprospirales</taxon>
        <taxon>Haliscomenobacteraceae</taxon>
        <taxon>Portibacter</taxon>
    </lineage>
</organism>
<keyword evidence="7" id="KW-0406">Ion transport</keyword>
<dbReference type="PANTHER" id="PTHR43298:SF2">
    <property type="entry name" value="FMN_FAD EXPORTER YEEO-RELATED"/>
    <property type="match status" value="1"/>
</dbReference>
<dbReference type="Pfam" id="PF01554">
    <property type="entry name" value="MatE"/>
    <property type="match status" value="2"/>
</dbReference>
<keyword evidence="5 10" id="KW-0812">Transmembrane</keyword>
<feature type="transmembrane region" description="Helical" evidence="10">
    <location>
        <begin position="391"/>
        <end position="411"/>
    </location>
</feature>
<evidence type="ECO:0000256" key="4">
    <source>
        <dbReference type="ARBA" id="ARBA00022475"/>
    </source>
</evidence>
<dbReference type="GO" id="GO:0005886">
    <property type="term" value="C:plasma membrane"/>
    <property type="evidence" value="ECO:0007669"/>
    <property type="project" value="UniProtKB-SubCell"/>
</dbReference>
<evidence type="ECO:0000313" key="11">
    <source>
        <dbReference type="EMBL" id="GLR20089.1"/>
    </source>
</evidence>
<evidence type="ECO:0000313" key="12">
    <source>
        <dbReference type="Proteomes" id="UP001156666"/>
    </source>
</evidence>
<dbReference type="InterPro" id="IPR048279">
    <property type="entry name" value="MdtK-like"/>
</dbReference>
<keyword evidence="8 10" id="KW-0472">Membrane</keyword>
<feature type="transmembrane region" description="Helical" evidence="10">
    <location>
        <begin position="210"/>
        <end position="234"/>
    </location>
</feature>
<feature type="transmembrane region" description="Helical" evidence="10">
    <location>
        <begin position="332"/>
        <end position="352"/>
    </location>
</feature>
<reference evidence="11" key="2">
    <citation type="submission" date="2023-01" db="EMBL/GenBank/DDBJ databases">
        <title>Draft genome sequence of Portibacter lacus strain NBRC 108769.</title>
        <authorList>
            <person name="Sun Q."/>
            <person name="Mori K."/>
        </authorList>
    </citation>
    <scope>NUCLEOTIDE SEQUENCE</scope>
    <source>
        <strain evidence="11">NBRC 108769</strain>
    </source>
</reference>
<reference evidence="11" key="1">
    <citation type="journal article" date="2014" name="Int. J. Syst. Evol. Microbiol.">
        <title>Complete genome sequence of Corynebacterium casei LMG S-19264T (=DSM 44701T), isolated from a smear-ripened cheese.</title>
        <authorList>
            <consortium name="US DOE Joint Genome Institute (JGI-PGF)"/>
            <person name="Walter F."/>
            <person name="Albersmeier A."/>
            <person name="Kalinowski J."/>
            <person name="Ruckert C."/>
        </authorList>
    </citation>
    <scope>NUCLEOTIDE SEQUENCE</scope>
    <source>
        <strain evidence="11">NBRC 108769</strain>
    </source>
</reference>
<evidence type="ECO:0000256" key="2">
    <source>
        <dbReference type="ARBA" id="ARBA00022448"/>
    </source>
</evidence>
<keyword evidence="2" id="KW-0813">Transport</keyword>
<dbReference type="CDD" id="cd13139">
    <property type="entry name" value="MATE_like_14"/>
    <property type="match status" value="1"/>
</dbReference>
<evidence type="ECO:0000256" key="9">
    <source>
        <dbReference type="ARBA" id="ARBA00031636"/>
    </source>
</evidence>
<dbReference type="GO" id="GO:0042910">
    <property type="term" value="F:xenobiotic transmembrane transporter activity"/>
    <property type="evidence" value="ECO:0007669"/>
    <property type="project" value="InterPro"/>
</dbReference>
<feature type="transmembrane region" description="Helical" evidence="10">
    <location>
        <begin position="136"/>
        <end position="158"/>
    </location>
</feature>
<dbReference type="GO" id="GO:0006811">
    <property type="term" value="P:monoatomic ion transport"/>
    <property type="evidence" value="ECO:0007669"/>
    <property type="project" value="UniProtKB-KW"/>
</dbReference>
<sequence length="421" mass="45612">MESIFAVVDIYFVSKISINAIATVGLTETFMFIIYSLAIGLSAGTTALIARRTGEKDKKGASNVAVQAILLSAIVAIFVGVLGYIYAEDVLRLMGGDEELIREGVSYTRILLSFNIIIFLLYLLNAIFRGAGDAAIAMYSLIFANTINIILDPILIFGLGPIPELGIKGAAIATCIGRGFGVLLQLYILLKGSSAIKLIYNDIKLDLKVIFELVKLSIGGISQYIIATFSWIFLVRIVSQFGNTAVAGYTVAFRVIVFTILPSWGLANAVATLVGQNLGAGKPERAEKSAWIASFYNAIFLVSVSIIFWIFAPSIIGFFTDEAGVVLEGVKALRIITLGYIVFSYGMVLGNAFNGAGDTMTPTITNFIAFWLIEIPLAYFLAVTMGYGSEGVYASIAISEAFLALMLIYLFRRGKWKLKKI</sequence>
<dbReference type="PANTHER" id="PTHR43298">
    <property type="entry name" value="MULTIDRUG RESISTANCE PROTEIN NORM-RELATED"/>
    <property type="match status" value="1"/>
</dbReference>
<dbReference type="AlphaFoldDB" id="A0AA37SUY5"/>
<evidence type="ECO:0000256" key="3">
    <source>
        <dbReference type="ARBA" id="ARBA00022449"/>
    </source>
</evidence>
<dbReference type="PIRSF" id="PIRSF006603">
    <property type="entry name" value="DinF"/>
    <property type="match status" value="1"/>
</dbReference>
<gene>
    <name evidence="11" type="ORF">GCM10007940_47050</name>
</gene>
<evidence type="ECO:0000256" key="10">
    <source>
        <dbReference type="SAM" id="Phobius"/>
    </source>
</evidence>
<evidence type="ECO:0000256" key="5">
    <source>
        <dbReference type="ARBA" id="ARBA00022692"/>
    </source>
</evidence>
<feature type="transmembrane region" description="Helical" evidence="10">
    <location>
        <begin position="170"/>
        <end position="190"/>
    </location>
</feature>
<keyword evidence="3" id="KW-0050">Antiport</keyword>
<feature type="transmembrane region" description="Helical" evidence="10">
    <location>
        <begin position="30"/>
        <end position="50"/>
    </location>
</feature>
<dbReference type="GO" id="GO:0015297">
    <property type="term" value="F:antiporter activity"/>
    <property type="evidence" value="ECO:0007669"/>
    <property type="project" value="UniProtKB-KW"/>
</dbReference>
<dbReference type="InterPro" id="IPR050222">
    <property type="entry name" value="MATE_MdtK"/>
</dbReference>
<proteinExistence type="predicted"/>